<dbReference type="Proteomes" id="UP000189703">
    <property type="component" value="Unplaced"/>
</dbReference>
<dbReference type="AlphaFoldDB" id="A0A1U8AAF7"/>
<dbReference type="Pfam" id="PF01429">
    <property type="entry name" value="MBD"/>
    <property type="match status" value="1"/>
</dbReference>
<dbReference type="OrthoDB" id="10072024at2759"/>
<evidence type="ECO:0000256" key="1">
    <source>
        <dbReference type="ARBA" id="ARBA00004123"/>
    </source>
</evidence>
<name>A0A1U8AAF7_NELNU</name>
<keyword evidence="5" id="KW-0539">Nucleus</keyword>
<reference evidence="9" key="1">
    <citation type="submission" date="2025-08" db="UniProtKB">
        <authorList>
            <consortium name="RefSeq"/>
        </authorList>
    </citation>
    <scope>IDENTIFICATION</scope>
</reference>
<dbReference type="InterPro" id="IPR001739">
    <property type="entry name" value="Methyl_CpG_DNA-bd"/>
</dbReference>
<dbReference type="PANTHER" id="PTHR12396:SF46">
    <property type="entry name" value="METHYL-CPG-BINDING DOMAIN-CONTAINING PROTEIN 6"/>
    <property type="match status" value="1"/>
</dbReference>
<feature type="domain" description="MBD" evidence="7">
    <location>
        <begin position="151"/>
        <end position="226"/>
    </location>
</feature>
<evidence type="ECO:0000313" key="8">
    <source>
        <dbReference type="Proteomes" id="UP000189703"/>
    </source>
</evidence>
<feature type="region of interest" description="Disordered" evidence="6">
    <location>
        <begin position="1"/>
        <end position="38"/>
    </location>
</feature>
<evidence type="ECO:0000256" key="5">
    <source>
        <dbReference type="ARBA" id="ARBA00023242"/>
    </source>
</evidence>
<organism evidence="8 9">
    <name type="scientific">Nelumbo nucifera</name>
    <name type="common">Sacred lotus</name>
    <dbReference type="NCBI Taxonomy" id="4432"/>
    <lineage>
        <taxon>Eukaryota</taxon>
        <taxon>Viridiplantae</taxon>
        <taxon>Streptophyta</taxon>
        <taxon>Embryophyta</taxon>
        <taxon>Tracheophyta</taxon>
        <taxon>Spermatophyta</taxon>
        <taxon>Magnoliopsida</taxon>
        <taxon>Proteales</taxon>
        <taxon>Nelumbonaceae</taxon>
        <taxon>Nelumbo</taxon>
    </lineage>
</organism>
<dbReference type="RefSeq" id="XP_010264450.1">
    <property type="nucleotide sequence ID" value="XM_010266148.2"/>
</dbReference>
<dbReference type="GO" id="GO:0003677">
    <property type="term" value="F:DNA binding"/>
    <property type="evidence" value="ECO:0007669"/>
    <property type="project" value="UniProtKB-KW"/>
</dbReference>
<proteinExistence type="predicted"/>
<dbReference type="PROSITE" id="PS50982">
    <property type="entry name" value="MBD"/>
    <property type="match status" value="1"/>
</dbReference>
<dbReference type="InterPro" id="IPR016177">
    <property type="entry name" value="DNA-bd_dom_sf"/>
</dbReference>
<dbReference type="KEGG" id="nnu:104602459"/>
<feature type="region of interest" description="Disordered" evidence="6">
    <location>
        <begin position="209"/>
        <end position="245"/>
    </location>
</feature>
<keyword evidence="4" id="KW-0804">Transcription</keyword>
<evidence type="ECO:0000256" key="3">
    <source>
        <dbReference type="ARBA" id="ARBA00023125"/>
    </source>
</evidence>
<gene>
    <name evidence="9" type="primary">LOC104602459</name>
</gene>
<dbReference type="SUPFAM" id="SSF54171">
    <property type="entry name" value="DNA-binding domain"/>
    <property type="match status" value="1"/>
</dbReference>
<dbReference type="Gene3D" id="3.30.890.10">
    <property type="entry name" value="Methyl-cpg-binding Protein 2, Chain A"/>
    <property type="match status" value="1"/>
</dbReference>
<dbReference type="GO" id="GO:0005634">
    <property type="term" value="C:nucleus"/>
    <property type="evidence" value="ECO:0007669"/>
    <property type="project" value="UniProtKB-SubCell"/>
</dbReference>
<dbReference type="STRING" id="4432.A0A1U8AAF7"/>
<sequence>MSASETSKPDAKPSSNDPPEFNFIGQVIPDLPSVPGPEFDAHALAAADIKEVEALIDALTGEADKEAAPAEGPIAAEKMELPSPSPPSSSQPGESTPQIAKTEPELDFEANNSEDVHMQTPAPEVVEPLSQFPPRKRGRGAAKTGLELAIVPASQDLPDWLPPGWRMESRVRSSGVTAGMRDRYFYDPVSGRQFRSKREVLCFLETGMSGRQRAKSKKKDTNADVTPLKTSEHPSSGGKRANGSTFDFLNRPAKVKWVLTDSATGSWTPFIGDEKLPESRKQEWATAFKSIALRNSGSTMFQSR</sequence>
<evidence type="ECO:0000256" key="2">
    <source>
        <dbReference type="ARBA" id="ARBA00023015"/>
    </source>
</evidence>
<comment type="subcellular location">
    <subcellularLocation>
        <location evidence="1">Nucleus</location>
    </subcellularLocation>
</comment>
<dbReference type="OMA" id="TMEGWSK"/>
<dbReference type="InParanoid" id="A0A1U8AAF7"/>
<dbReference type="GeneID" id="104602459"/>
<feature type="region of interest" description="Disordered" evidence="6">
    <location>
        <begin position="60"/>
        <end position="112"/>
    </location>
</feature>
<evidence type="ECO:0000256" key="6">
    <source>
        <dbReference type="SAM" id="MobiDB-lite"/>
    </source>
</evidence>
<dbReference type="PANTHER" id="PTHR12396">
    <property type="entry name" value="METHYL-CPG BINDING PROTEIN, MBD"/>
    <property type="match status" value="1"/>
</dbReference>
<keyword evidence="2" id="KW-0805">Transcription regulation</keyword>
<evidence type="ECO:0000259" key="7">
    <source>
        <dbReference type="PROSITE" id="PS50982"/>
    </source>
</evidence>
<keyword evidence="3" id="KW-0238">DNA-binding</keyword>
<accession>A0A1U8AAF7</accession>
<dbReference type="eggNOG" id="KOG4161">
    <property type="taxonomic scope" value="Eukaryota"/>
</dbReference>
<keyword evidence="8" id="KW-1185">Reference proteome</keyword>
<protein>
    <submittedName>
        <fullName evidence="9">Uncharacterized protein LOC104602459 isoform X1</fullName>
    </submittedName>
</protein>
<evidence type="ECO:0000256" key="4">
    <source>
        <dbReference type="ARBA" id="ARBA00023163"/>
    </source>
</evidence>
<evidence type="ECO:0000313" key="9">
    <source>
        <dbReference type="RefSeq" id="XP_010264450.1"/>
    </source>
</evidence>